<feature type="region of interest" description="Phosphoribosyl-ATP pyrophosphohydrolase" evidence="15">
    <location>
        <begin position="110"/>
        <end position="215"/>
    </location>
</feature>
<comment type="similarity">
    <text evidence="7 15">In the N-terminal section; belongs to the PRA-CH family.</text>
</comment>
<dbReference type="EC" id="3.5.4.19" evidence="15"/>
<comment type="similarity">
    <text evidence="6 15">In the C-terminal section; belongs to the PRA-PH family.</text>
</comment>
<dbReference type="InterPro" id="IPR038019">
    <property type="entry name" value="PRib_AMP_CycHydrolase_sf"/>
</dbReference>
<keyword evidence="11 15" id="KW-0378">Hydrolase</keyword>
<dbReference type="PANTHER" id="PTHR42945:SF9">
    <property type="entry name" value="HISTIDINE BIOSYNTHESIS BIFUNCTIONAL PROTEIN HISIE"/>
    <property type="match status" value="1"/>
</dbReference>
<evidence type="ECO:0000256" key="15">
    <source>
        <dbReference type="HAMAP-Rule" id="MF_01019"/>
    </source>
</evidence>
<dbReference type="GO" id="GO:0005524">
    <property type="term" value="F:ATP binding"/>
    <property type="evidence" value="ECO:0007669"/>
    <property type="project" value="UniProtKB-KW"/>
</dbReference>
<evidence type="ECO:0000256" key="5">
    <source>
        <dbReference type="ARBA" id="ARBA00005204"/>
    </source>
</evidence>
<evidence type="ECO:0000313" key="18">
    <source>
        <dbReference type="Proteomes" id="UP000199373"/>
    </source>
</evidence>
<dbReference type="CDD" id="cd11534">
    <property type="entry name" value="NTP-PPase_HisIE_like"/>
    <property type="match status" value="1"/>
</dbReference>
<gene>
    <name evidence="15" type="primary">hisI</name>
    <name evidence="15" type="synonym">hisIE</name>
    <name evidence="17" type="ORF">SAMN04487850_0163</name>
</gene>
<sequence length="215" mass="24328">MIIDFEKSGGLVPAIIQDAVTKNVLMLGYMNQEAYEKTMATKKVTFWSRSRNCLWTKGETSGNFLNLVSVNVDCDNDTLLVKVIPDGPTCHTGTDTCWGEENTSNPLLFLTELQDFINRRHEEMPEGSYTTKLFKDGIKRISQKVGEEALEAVIEACTGTNEQLSYEVSDMLYHLIVLLTSKGMRIEDIAAELQKRHDPNWDKKRREAKAQGTMK</sequence>
<dbReference type="EC" id="3.6.1.31" evidence="15"/>
<dbReference type="PANTHER" id="PTHR42945">
    <property type="entry name" value="HISTIDINE BIOSYNTHESIS BIFUNCTIONAL PROTEIN"/>
    <property type="match status" value="1"/>
</dbReference>
<evidence type="ECO:0000256" key="8">
    <source>
        <dbReference type="ARBA" id="ARBA00022490"/>
    </source>
</evidence>
<dbReference type="InterPro" id="IPR023019">
    <property type="entry name" value="His_synth_HisIE"/>
</dbReference>
<dbReference type="GO" id="GO:0004636">
    <property type="term" value="F:phosphoribosyl-ATP diphosphatase activity"/>
    <property type="evidence" value="ECO:0007669"/>
    <property type="project" value="UniProtKB-UniRule"/>
</dbReference>
<dbReference type="Pfam" id="PF01503">
    <property type="entry name" value="PRA-PH"/>
    <property type="match status" value="1"/>
</dbReference>
<dbReference type="NCBIfam" id="NF000768">
    <property type="entry name" value="PRK00051.1"/>
    <property type="match status" value="1"/>
</dbReference>
<protein>
    <recommendedName>
        <fullName evidence="15">Histidine biosynthesis bifunctional protein HisIE</fullName>
    </recommendedName>
    <domain>
        <recommendedName>
            <fullName evidence="15">Phosphoribosyl-AMP cyclohydrolase</fullName>
            <shortName evidence="15">PRA-CH</shortName>
            <ecNumber evidence="15">3.5.4.19</ecNumber>
        </recommendedName>
    </domain>
    <domain>
        <recommendedName>
            <fullName evidence="15">Phosphoribosyl-ATP pyrophosphatase</fullName>
            <shortName evidence="15">PRA-PH</shortName>
            <ecNumber evidence="15">3.6.1.31</ecNumber>
        </recommendedName>
    </domain>
</protein>
<dbReference type="InterPro" id="IPR002496">
    <property type="entry name" value="PRib_AMP_CycHydrolase_dom"/>
</dbReference>
<dbReference type="InterPro" id="IPR008179">
    <property type="entry name" value="HisE"/>
</dbReference>
<feature type="domain" description="Phosphoribosyl-AMP cyclohydrolase" evidence="16">
    <location>
        <begin position="26"/>
        <end position="98"/>
    </location>
</feature>
<dbReference type="EMBL" id="FOIQ01000001">
    <property type="protein sequence ID" value="SEV81686.1"/>
    <property type="molecule type" value="Genomic_DNA"/>
</dbReference>
<dbReference type="FunFam" id="1.10.287.1080:FF:000002">
    <property type="entry name" value="Histidine biosynthesis bifunctional protein HisIE"/>
    <property type="match status" value="1"/>
</dbReference>
<evidence type="ECO:0000256" key="1">
    <source>
        <dbReference type="ARBA" id="ARBA00000024"/>
    </source>
</evidence>
<reference evidence="17 18" key="1">
    <citation type="submission" date="2016-10" db="EMBL/GenBank/DDBJ databases">
        <authorList>
            <person name="de Groot N.N."/>
        </authorList>
    </citation>
    <scope>NUCLEOTIDE SEQUENCE [LARGE SCALE GENOMIC DNA]</scope>
    <source>
        <strain evidence="17 18">TC2-24</strain>
    </source>
</reference>
<organism evidence="17 18">
    <name type="scientific">Prevotella aff. ruminicola Tc2-24</name>
    <dbReference type="NCBI Taxonomy" id="81582"/>
    <lineage>
        <taxon>Bacteria</taxon>
        <taxon>Pseudomonadati</taxon>
        <taxon>Bacteroidota</taxon>
        <taxon>Bacteroidia</taxon>
        <taxon>Bacteroidales</taxon>
        <taxon>Prevotellaceae</taxon>
        <taxon>Prevotella</taxon>
    </lineage>
</organism>
<evidence type="ECO:0000256" key="4">
    <source>
        <dbReference type="ARBA" id="ARBA00005169"/>
    </source>
</evidence>
<dbReference type="SUPFAM" id="SSF101386">
    <property type="entry name" value="all-alpha NTP pyrophosphatases"/>
    <property type="match status" value="1"/>
</dbReference>
<evidence type="ECO:0000256" key="2">
    <source>
        <dbReference type="ARBA" id="ARBA00001460"/>
    </source>
</evidence>
<dbReference type="Gene3D" id="1.10.287.1080">
    <property type="entry name" value="MazG-like"/>
    <property type="match status" value="1"/>
</dbReference>
<feature type="region of interest" description="Phosphoribosyl-AMP cyclohydrolase" evidence="15">
    <location>
        <begin position="1"/>
        <end position="109"/>
    </location>
</feature>
<dbReference type="InterPro" id="IPR021130">
    <property type="entry name" value="PRib-ATP_PPHydrolase-like"/>
</dbReference>
<keyword evidence="13 15" id="KW-0368">Histidine biosynthesis</keyword>
<evidence type="ECO:0000256" key="3">
    <source>
        <dbReference type="ARBA" id="ARBA00004496"/>
    </source>
</evidence>
<keyword evidence="18" id="KW-1185">Reference proteome</keyword>
<keyword evidence="10 15" id="KW-0547">Nucleotide-binding</keyword>
<evidence type="ECO:0000256" key="6">
    <source>
        <dbReference type="ARBA" id="ARBA00007731"/>
    </source>
</evidence>
<comment type="catalytic activity">
    <reaction evidence="2 15">
        <text>1-(5-phospho-beta-D-ribosyl)-ATP + H2O = 1-(5-phospho-beta-D-ribosyl)-5'-AMP + diphosphate + H(+)</text>
        <dbReference type="Rhea" id="RHEA:22828"/>
        <dbReference type="ChEBI" id="CHEBI:15377"/>
        <dbReference type="ChEBI" id="CHEBI:15378"/>
        <dbReference type="ChEBI" id="CHEBI:33019"/>
        <dbReference type="ChEBI" id="CHEBI:59457"/>
        <dbReference type="ChEBI" id="CHEBI:73183"/>
        <dbReference type="EC" id="3.6.1.31"/>
    </reaction>
</comment>
<dbReference type="Proteomes" id="UP000199373">
    <property type="component" value="Unassembled WGS sequence"/>
</dbReference>
<keyword evidence="14 15" id="KW-0511">Multifunctional enzyme</keyword>
<comment type="subcellular location">
    <subcellularLocation>
        <location evidence="3 15">Cytoplasm</location>
    </subcellularLocation>
</comment>
<name>A0A1I0M091_9BACT</name>
<evidence type="ECO:0000256" key="9">
    <source>
        <dbReference type="ARBA" id="ARBA00022605"/>
    </source>
</evidence>
<dbReference type="UniPathway" id="UPA00031">
    <property type="reaction ID" value="UER00007"/>
</dbReference>
<comment type="pathway">
    <text evidence="5 15">Amino-acid biosynthesis; L-histidine biosynthesis; L-histidine from 5-phospho-alpha-D-ribose 1-diphosphate: step 2/9.</text>
</comment>
<comment type="pathway">
    <text evidence="4 15">Amino-acid biosynthesis; L-histidine biosynthesis; L-histidine from 5-phospho-alpha-D-ribose 1-diphosphate: step 3/9.</text>
</comment>
<dbReference type="RefSeq" id="WP_091914105.1">
    <property type="nucleotide sequence ID" value="NZ_FOIQ01000001.1"/>
</dbReference>
<evidence type="ECO:0000256" key="10">
    <source>
        <dbReference type="ARBA" id="ARBA00022741"/>
    </source>
</evidence>
<dbReference type="AlphaFoldDB" id="A0A1I0M091"/>
<evidence type="ECO:0000256" key="14">
    <source>
        <dbReference type="ARBA" id="ARBA00023268"/>
    </source>
</evidence>
<dbReference type="NCBIfam" id="NF002747">
    <property type="entry name" value="PRK02759.1"/>
    <property type="match status" value="1"/>
</dbReference>
<dbReference type="HAMAP" id="MF_01020">
    <property type="entry name" value="HisE"/>
    <property type="match status" value="1"/>
</dbReference>
<keyword evidence="8 15" id="KW-0963">Cytoplasm</keyword>
<dbReference type="GO" id="GO:0005737">
    <property type="term" value="C:cytoplasm"/>
    <property type="evidence" value="ECO:0007669"/>
    <property type="project" value="UniProtKB-SubCell"/>
</dbReference>
<evidence type="ECO:0000256" key="7">
    <source>
        <dbReference type="ARBA" id="ARBA00008299"/>
    </source>
</evidence>
<accession>A0A1I0M091</accession>
<evidence type="ECO:0000259" key="16">
    <source>
        <dbReference type="Pfam" id="PF01502"/>
    </source>
</evidence>
<dbReference type="GO" id="GO:0000105">
    <property type="term" value="P:L-histidine biosynthetic process"/>
    <property type="evidence" value="ECO:0007669"/>
    <property type="project" value="UniProtKB-UniRule"/>
</dbReference>
<dbReference type="HAMAP" id="MF_01019">
    <property type="entry name" value="HisIE"/>
    <property type="match status" value="1"/>
</dbReference>
<evidence type="ECO:0000256" key="13">
    <source>
        <dbReference type="ARBA" id="ARBA00023102"/>
    </source>
</evidence>
<keyword evidence="12 15" id="KW-0067">ATP-binding</keyword>
<dbReference type="GO" id="GO:0004635">
    <property type="term" value="F:phosphoribosyl-AMP cyclohydrolase activity"/>
    <property type="evidence" value="ECO:0007669"/>
    <property type="project" value="UniProtKB-UniRule"/>
</dbReference>
<keyword evidence="9 15" id="KW-0028">Amino-acid biosynthesis</keyword>
<dbReference type="NCBIfam" id="TIGR03188">
    <property type="entry name" value="histidine_hisI"/>
    <property type="match status" value="1"/>
</dbReference>
<evidence type="ECO:0000256" key="12">
    <source>
        <dbReference type="ARBA" id="ARBA00022840"/>
    </source>
</evidence>
<evidence type="ECO:0000256" key="11">
    <source>
        <dbReference type="ARBA" id="ARBA00022801"/>
    </source>
</evidence>
<dbReference type="SUPFAM" id="SSF141734">
    <property type="entry name" value="HisI-like"/>
    <property type="match status" value="1"/>
</dbReference>
<dbReference type="FunFam" id="3.10.20.810:FF:000001">
    <property type="entry name" value="Histidine biosynthesis bifunctional protein HisIE"/>
    <property type="match status" value="1"/>
</dbReference>
<proteinExistence type="inferred from homology"/>
<comment type="catalytic activity">
    <reaction evidence="1 15">
        <text>1-(5-phospho-beta-D-ribosyl)-5'-AMP + H2O = 1-(5-phospho-beta-D-ribosyl)-5-[(5-phospho-beta-D-ribosylamino)methylideneamino]imidazole-4-carboxamide</text>
        <dbReference type="Rhea" id="RHEA:20049"/>
        <dbReference type="ChEBI" id="CHEBI:15377"/>
        <dbReference type="ChEBI" id="CHEBI:58435"/>
        <dbReference type="ChEBI" id="CHEBI:59457"/>
        <dbReference type="EC" id="3.5.4.19"/>
    </reaction>
</comment>
<evidence type="ECO:0000313" key="17">
    <source>
        <dbReference type="EMBL" id="SEV81686.1"/>
    </source>
</evidence>
<dbReference type="Pfam" id="PF01502">
    <property type="entry name" value="PRA-CH"/>
    <property type="match status" value="1"/>
</dbReference>
<dbReference type="Gene3D" id="3.10.20.810">
    <property type="entry name" value="Phosphoribosyl-AMP cyclohydrolase"/>
    <property type="match status" value="1"/>
</dbReference>